<keyword evidence="2 3" id="KW-0804">Transcription</keyword>
<dbReference type="PANTHER" id="PTHR47227:SF5">
    <property type="entry name" value="DNA-DIRECTED RNA POLYMERASES I, II, AND III SUBUNIT RPABC2"/>
    <property type="match status" value="1"/>
</dbReference>
<evidence type="ECO:0000313" key="5">
    <source>
        <dbReference type="EMBL" id="BAJ49081.1"/>
    </source>
</evidence>
<keyword evidence="3 4" id="KW-0808">Transferase</keyword>
<comment type="similarity">
    <text evidence="3">Belongs to the archaeal Rpo6/eukaryotic RPB6 RNA polymerase subunit family.</text>
</comment>
<keyword evidence="3" id="KW-0963">Cytoplasm</keyword>
<protein>
    <recommendedName>
        <fullName evidence="3">DNA-directed RNA polymerase subunit Rpo6</fullName>
        <ecNumber evidence="3">2.7.7.6</ecNumber>
    </recommendedName>
    <alternativeName>
        <fullName evidence="3">DNA-directed RNA polymerase subunit K</fullName>
    </alternativeName>
</protein>
<dbReference type="InterPro" id="IPR006110">
    <property type="entry name" value="Pol_omega/Rpo6/RPB6"/>
</dbReference>
<dbReference type="EMBL" id="AP011880">
    <property type="protein sequence ID" value="BAJ49050.1"/>
    <property type="molecule type" value="Genomic_DNA"/>
</dbReference>
<dbReference type="NCBIfam" id="NF002208">
    <property type="entry name" value="PRK01099.1-3"/>
    <property type="match status" value="1"/>
</dbReference>
<dbReference type="InterPro" id="IPR006111">
    <property type="entry name" value="Rpo6/Rpb6"/>
</dbReference>
<comment type="subcellular location">
    <subcellularLocation>
        <location evidence="3">Cytoplasm</location>
    </subcellularLocation>
</comment>
<dbReference type="AlphaFoldDB" id="E6N9P4"/>
<dbReference type="NCBIfam" id="NF002207">
    <property type="entry name" value="PRK01099.1-2"/>
    <property type="match status" value="1"/>
</dbReference>
<evidence type="ECO:0000256" key="2">
    <source>
        <dbReference type="ARBA" id="ARBA00023163"/>
    </source>
</evidence>
<sequence>MASQKTEAKTAQLRLTKYEKARIIGGRALQLSFGAFPLVEVRPGESNIDIAKREFERGVLPIIIRRKRFDGSYVDIPLKELLGNE</sequence>
<dbReference type="PANTHER" id="PTHR47227">
    <property type="entry name" value="DNA-DIRECTED RNA POLYMERASE SUBUNIT K"/>
    <property type="match status" value="1"/>
</dbReference>
<name>E6N9P4_CALS0</name>
<reference evidence="4" key="1">
    <citation type="journal article" date="2005" name="Environ. Microbiol.">
        <title>Genetic and functional properties of uncultivated thermophilic crenarchaeotes from a subsurface gold mine as revealed by analysis of genome fragments.</title>
        <authorList>
            <person name="Nunoura T."/>
            <person name="Hirayama H."/>
            <person name="Takami H."/>
            <person name="Oida H."/>
            <person name="Nishi S."/>
            <person name="Shimamura S."/>
            <person name="Suzuki Y."/>
            <person name="Inagaki F."/>
            <person name="Takai K."/>
            <person name="Nealson K.H."/>
            <person name="Horikoshi K."/>
        </authorList>
    </citation>
    <scope>NUCLEOTIDE SEQUENCE</scope>
</reference>
<comment type="catalytic activity">
    <reaction evidence="3">
        <text>RNA(n) + a ribonucleoside 5'-triphosphate = RNA(n+1) + diphosphate</text>
        <dbReference type="Rhea" id="RHEA:21248"/>
        <dbReference type="Rhea" id="RHEA-COMP:14527"/>
        <dbReference type="Rhea" id="RHEA-COMP:17342"/>
        <dbReference type="ChEBI" id="CHEBI:33019"/>
        <dbReference type="ChEBI" id="CHEBI:61557"/>
        <dbReference type="ChEBI" id="CHEBI:140395"/>
        <dbReference type="EC" id="2.7.7.6"/>
    </reaction>
</comment>
<proteinExistence type="inferred from homology"/>
<reference evidence="4" key="2">
    <citation type="journal article" date="2011" name="Nucleic Acids Res.">
        <title>Insights into the evolution of Archaea and eukaryotic protein modifier systems revealed by the genome of a novel archaeal group.</title>
        <authorList>
            <person name="Nunoura T."/>
            <person name="Takaki Y."/>
            <person name="Kakuta J."/>
            <person name="Nishi S."/>
            <person name="Sugahara J."/>
            <person name="Kazama H."/>
            <person name="Chee G."/>
            <person name="Hattori M."/>
            <person name="Kanai A."/>
            <person name="Atomi H."/>
            <person name="Takai K."/>
            <person name="Takami H."/>
        </authorList>
    </citation>
    <scope>NUCLEOTIDE SEQUENCE</scope>
</reference>
<comment type="subunit">
    <text evidence="3">Part of the RNA polymerase complex.</text>
</comment>
<gene>
    <name evidence="3" type="primary">rpo6</name>
    <name evidence="3" type="synonym">rpoK</name>
    <name evidence="4" type="ORF">HGMM_F11E05C29</name>
    <name evidence="5" type="ORF">HGMM_F32H09C20</name>
</gene>
<dbReference type="PIRSF" id="PIRSF000778">
    <property type="entry name" value="RpoK/RPB6"/>
    <property type="match status" value="1"/>
</dbReference>
<dbReference type="GO" id="GO:0000428">
    <property type="term" value="C:DNA-directed RNA polymerase complex"/>
    <property type="evidence" value="ECO:0007669"/>
    <property type="project" value="UniProtKB-KW"/>
</dbReference>
<dbReference type="GO" id="GO:0003899">
    <property type="term" value="F:DNA-directed RNA polymerase activity"/>
    <property type="evidence" value="ECO:0007669"/>
    <property type="project" value="UniProtKB-UniRule"/>
</dbReference>
<organism evidence="4">
    <name type="scientific">Caldiarchaeum subterraneum</name>
    <dbReference type="NCBI Taxonomy" id="311458"/>
    <lineage>
        <taxon>Archaea</taxon>
        <taxon>Nitrososphaerota</taxon>
        <taxon>Candidatus Caldarchaeales</taxon>
        <taxon>Candidatus Caldarchaeaceae</taxon>
        <taxon>Candidatus Caldarchaeum</taxon>
    </lineage>
</organism>
<dbReference type="GO" id="GO:0006360">
    <property type="term" value="P:transcription by RNA polymerase I"/>
    <property type="evidence" value="ECO:0007669"/>
    <property type="project" value="TreeGrafter"/>
</dbReference>
<dbReference type="GO" id="GO:0006366">
    <property type="term" value="P:transcription by RNA polymerase II"/>
    <property type="evidence" value="ECO:0007669"/>
    <property type="project" value="TreeGrafter"/>
</dbReference>
<accession>E6N9P4</accession>
<evidence type="ECO:0000256" key="1">
    <source>
        <dbReference type="ARBA" id="ARBA00022478"/>
    </source>
</evidence>
<dbReference type="HAMAP" id="MF_00192">
    <property type="entry name" value="RNApol_arch_Rpo6"/>
    <property type="match status" value="1"/>
</dbReference>
<dbReference type="PROSITE" id="PS01111">
    <property type="entry name" value="RNA_POL_K_14KD"/>
    <property type="match status" value="1"/>
</dbReference>
<dbReference type="GO" id="GO:0003677">
    <property type="term" value="F:DNA binding"/>
    <property type="evidence" value="ECO:0007669"/>
    <property type="project" value="UniProtKB-UniRule"/>
</dbReference>
<dbReference type="Gene3D" id="3.90.940.10">
    <property type="match status" value="1"/>
</dbReference>
<dbReference type="GO" id="GO:0005737">
    <property type="term" value="C:cytoplasm"/>
    <property type="evidence" value="ECO:0007669"/>
    <property type="project" value="UniProtKB-SubCell"/>
</dbReference>
<evidence type="ECO:0000313" key="4">
    <source>
        <dbReference type="EMBL" id="BAJ49050.1"/>
    </source>
</evidence>
<dbReference type="EC" id="2.7.7.6" evidence="3"/>
<evidence type="ECO:0000256" key="3">
    <source>
        <dbReference type="HAMAP-Rule" id="MF_00192"/>
    </source>
</evidence>
<dbReference type="SMART" id="SM01409">
    <property type="entry name" value="RNA_pol_Rpb6"/>
    <property type="match status" value="1"/>
</dbReference>
<dbReference type="GO" id="GO:0042797">
    <property type="term" value="P:tRNA transcription by RNA polymerase III"/>
    <property type="evidence" value="ECO:0007669"/>
    <property type="project" value="TreeGrafter"/>
</dbReference>
<dbReference type="EMBL" id="AP011882">
    <property type="protein sequence ID" value="BAJ49081.1"/>
    <property type="molecule type" value="Genomic_DNA"/>
</dbReference>
<dbReference type="SUPFAM" id="SSF63562">
    <property type="entry name" value="RPB6/omega subunit-like"/>
    <property type="match status" value="1"/>
</dbReference>
<comment type="function">
    <text evidence="3">DNA-dependent RNA polymerase (RNAP) catalyzes the transcription of DNA into RNA using the four ribonucleoside triphosphates as substrates.</text>
</comment>
<dbReference type="InterPro" id="IPR036161">
    <property type="entry name" value="RPB6/omega-like_sf"/>
</dbReference>
<dbReference type="InterPro" id="IPR020708">
    <property type="entry name" value="DNA-dir_RNA_polK_14-18kDa_CS"/>
</dbReference>
<dbReference type="Pfam" id="PF01192">
    <property type="entry name" value="RNA_pol_Rpb6"/>
    <property type="match status" value="1"/>
</dbReference>
<keyword evidence="3 4" id="KW-0548">Nucleotidyltransferase</keyword>
<keyword evidence="1 3" id="KW-0240">DNA-directed RNA polymerase</keyword>